<sequence>MLSSLTTFDDDDVIASNITAKANTITATPAAANTDTIIATTTSAAAAITTTTTTTTNATTSTVAVSTTITSATNTATNSIDFTDASAATPINPTADSAESTTVSPTTRDIAIGVDNTATNEDDEHEEDVVYITRKAIVAATTSETIESDHRMKNQVKKILSGPTIDPNKLTCFICNKQYIKLKRHLKNIHKITGAELENAHGKARSQRSGISLQSCNLCGKGVRHMKCHLLNVHKLIPGSHEYRTALGANAERPRKIAEKKKKANQERREGLAKIPVSVQAWIGYESRGGLTVDGKGMLRNMRLVIEILEKQSMTIMSLIEYGTVKKSYELLYQALKKRYKHTSIIVILGHLKRFIDWACSEANYPLCELNNREHNFYSKLCRKRGNLENMARKTAEYIPTVDEMGPLIQYSKHRHIVDGMIGRPGDTLDEYSVDLIHAVLAWPLIIRAGARTGVVKNLLVSEVLEAVRSTDGVVIKVKNHKTSSLYGPYQIGIPAREHDMIVNFVQNRSWESEYVFSSKRGKPFSLANIQRFMKKLFRLYGLPRLRIATVRKFLTTQAHKEGNDQIQEATASLLKHSMKTAKRDYKAMQRDLDALDTANRLSKMLQDQLHGMEDERQGDDEADAGGIIAGAGAVVAAAVDTSSADAVTADDDTTSDDNDIVTSIVFAGAGAVVAAAAAATVDTSSADAVTADDDDTTNDDNGIVTSRPHLIMKSSPFTFSNISHSNISAELIFRSDYCKDMEAVDDGRDGANITTSTDDMDGDDVNPNTSKGNNYASPSTSKDTSSKHTVKRRDDRFTPRHLALIKKVFRAHITKKKKPNLAVIENKRQELEDIYTYEGYDPQTVTKKIYESVRSQIRLRQ</sequence>
<feature type="coiled-coil region" evidence="3">
    <location>
        <begin position="579"/>
        <end position="616"/>
    </location>
</feature>
<protein>
    <submittedName>
        <fullName evidence="5">Tyrosine recombinase</fullName>
    </submittedName>
</protein>
<dbReference type="GO" id="GO:0015074">
    <property type="term" value="P:DNA integration"/>
    <property type="evidence" value="ECO:0007669"/>
    <property type="project" value="InterPro"/>
</dbReference>
<keyword evidence="2" id="KW-0233">DNA recombination</keyword>
<dbReference type="Gene3D" id="1.10.443.10">
    <property type="entry name" value="Intergrase catalytic core"/>
    <property type="match status" value="1"/>
</dbReference>
<feature type="compositionally biased region" description="Polar residues" evidence="4">
    <location>
        <begin position="767"/>
        <end position="784"/>
    </location>
</feature>
<dbReference type="GO" id="GO:0006310">
    <property type="term" value="P:DNA recombination"/>
    <property type="evidence" value="ECO:0007669"/>
    <property type="project" value="UniProtKB-KW"/>
</dbReference>
<feature type="region of interest" description="Disordered" evidence="4">
    <location>
        <begin position="684"/>
        <end position="704"/>
    </location>
</feature>
<reference evidence="5" key="1">
    <citation type="submission" date="2022-10" db="EMBL/GenBank/DDBJ databases">
        <title>Genome sequences of endogenous nimaviruses in decapod crustaceans.</title>
        <authorList>
            <person name="Kawato S."/>
            <person name="Nozaki R."/>
            <person name="Kondo H."/>
            <person name="Hirono I."/>
        </authorList>
    </citation>
    <scope>NUCLEOTIDE SEQUENCE</scope>
    <source>
        <strain evidence="5">Mikawa2016</strain>
    </source>
</reference>
<dbReference type="EMBL" id="LC738870">
    <property type="protein sequence ID" value="BDT61958.1"/>
    <property type="molecule type" value="Genomic_DNA"/>
</dbReference>
<comment type="similarity">
    <text evidence="1">Belongs to the 'phage' integrase family.</text>
</comment>
<organism evidence="5">
    <name type="scientific">Penaeus monodon majanivirus A</name>
    <dbReference type="NCBI Taxonomy" id="2984271"/>
    <lineage>
        <taxon>Viruses</taxon>
        <taxon>Viruses incertae sedis</taxon>
        <taxon>Naldaviricetes</taxon>
        <taxon>Nimaviridae</taxon>
    </lineage>
</organism>
<dbReference type="SUPFAM" id="SSF56349">
    <property type="entry name" value="DNA breaking-rejoining enzymes"/>
    <property type="match status" value="1"/>
</dbReference>
<dbReference type="InterPro" id="IPR013762">
    <property type="entry name" value="Integrase-like_cat_sf"/>
</dbReference>
<evidence type="ECO:0000256" key="2">
    <source>
        <dbReference type="ARBA" id="ARBA00023172"/>
    </source>
</evidence>
<evidence type="ECO:0000256" key="3">
    <source>
        <dbReference type="SAM" id="Coils"/>
    </source>
</evidence>
<proteinExistence type="inferred from homology"/>
<keyword evidence="3" id="KW-0175">Coiled coil</keyword>
<name>A0A9C7BGW5_9VIRU</name>
<evidence type="ECO:0000256" key="1">
    <source>
        <dbReference type="ARBA" id="ARBA00008857"/>
    </source>
</evidence>
<evidence type="ECO:0000256" key="4">
    <source>
        <dbReference type="SAM" id="MobiDB-lite"/>
    </source>
</evidence>
<feature type="region of interest" description="Disordered" evidence="4">
    <location>
        <begin position="745"/>
        <end position="797"/>
    </location>
</feature>
<dbReference type="InterPro" id="IPR011010">
    <property type="entry name" value="DNA_brk_join_enz"/>
</dbReference>
<dbReference type="GO" id="GO:0003677">
    <property type="term" value="F:DNA binding"/>
    <property type="evidence" value="ECO:0007669"/>
    <property type="project" value="InterPro"/>
</dbReference>
<evidence type="ECO:0000313" key="5">
    <source>
        <dbReference type="EMBL" id="BDT61958.1"/>
    </source>
</evidence>
<accession>A0A9C7BGW5</accession>